<accession>A0A846S0G2</accession>
<feature type="transmembrane region" description="Helical" evidence="6">
    <location>
        <begin position="44"/>
        <end position="64"/>
    </location>
</feature>
<dbReference type="GO" id="GO:0005886">
    <property type="term" value="C:plasma membrane"/>
    <property type="evidence" value="ECO:0007669"/>
    <property type="project" value="UniProtKB-SubCell"/>
</dbReference>
<feature type="domain" description="Cardiolipin synthase N-terminal" evidence="7">
    <location>
        <begin position="23"/>
        <end position="66"/>
    </location>
</feature>
<dbReference type="Pfam" id="PF13396">
    <property type="entry name" value="PLDc_N"/>
    <property type="match status" value="1"/>
</dbReference>
<keyword evidence="9" id="KW-1185">Reference proteome</keyword>
<keyword evidence="3 6" id="KW-0812">Transmembrane</keyword>
<proteinExistence type="predicted"/>
<evidence type="ECO:0000256" key="1">
    <source>
        <dbReference type="ARBA" id="ARBA00004651"/>
    </source>
</evidence>
<name>A0A846S0G2_9MICC</name>
<evidence type="ECO:0000259" key="7">
    <source>
        <dbReference type="Pfam" id="PF13396"/>
    </source>
</evidence>
<keyword evidence="2" id="KW-1003">Cell membrane</keyword>
<keyword evidence="5 6" id="KW-0472">Membrane</keyword>
<comment type="caution">
    <text evidence="8">The sequence shown here is derived from an EMBL/GenBank/DDBJ whole genome shotgun (WGS) entry which is preliminary data.</text>
</comment>
<evidence type="ECO:0000313" key="9">
    <source>
        <dbReference type="Proteomes" id="UP000547458"/>
    </source>
</evidence>
<feature type="transmembrane region" description="Helical" evidence="6">
    <location>
        <begin position="12"/>
        <end position="32"/>
    </location>
</feature>
<evidence type="ECO:0000313" key="8">
    <source>
        <dbReference type="EMBL" id="NJC23921.1"/>
    </source>
</evidence>
<evidence type="ECO:0000256" key="6">
    <source>
        <dbReference type="SAM" id="Phobius"/>
    </source>
</evidence>
<evidence type="ECO:0000256" key="4">
    <source>
        <dbReference type="ARBA" id="ARBA00022989"/>
    </source>
</evidence>
<evidence type="ECO:0000256" key="3">
    <source>
        <dbReference type="ARBA" id="ARBA00022692"/>
    </source>
</evidence>
<dbReference type="RefSeq" id="WP_167995235.1">
    <property type="nucleotide sequence ID" value="NZ_JAATJL010000001.1"/>
</dbReference>
<keyword evidence="4 6" id="KW-1133">Transmembrane helix</keyword>
<dbReference type="InterPro" id="IPR027379">
    <property type="entry name" value="CLS_N"/>
</dbReference>
<dbReference type="AlphaFoldDB" id="A0A846S0G2"/>
<reference evidence="8 9" key="1">
    <citation type="submission" date="2020-03" db="EMBL/GenBank/DDBJ databases">
        <title>Sequencing the genomes of 1000 actinobacteria strains.</title>
        <authorList>
            <person name="Klenk H.-P."/>
        </authorList>
    </citation>
    <scope>NUCLEOTIDE SEQUENCE [LARGE SCALE GENOMIC DNA]</scope>
    <source>
        <strain evidence="8 9">DSM 16403</strain>
    </source>
</reference>
<evidence type="ECO:0000256" key="2">
    <source>
        <dbReference type="ARBA" id="ARBA00022475"/>
    </source>
</evidence>
<sequence>MTNPLVPTHWELTVTAIGLLLVVLAIATVVSLARNRNYTPVQRLLWLLVIIFAPIVGSVLWLLVGRRTGTQRHNATA</sequence>
<protein>
    <recommendedName>
        <fullName evidence="7">Cardiolipin synthase N-terminal domain-containing protein</fullName>
    </recommendedName>
</protein>
<comment type="subcellular location">
    <subcellularLocation>
        <location evidence="1">Cell membrane</location>
        <topology evidence="1">Multi-pass membrane protein</topology>
    </subcellularLocation>
</comment>
<gene>
    <name evidence="8" type="ORF">BJ994_002997</name>
</gene>
<organism evidence="8 9">
    <name type="scientific">Arthrobacter pigmenti</name>
    <dbReference type="NCBI Taxonomy" id="271432"/>
    <lineage>
        <taxon>Bacteria</taxon>
        <taxon>Bacillati</taxon>
        <taxon>Actinomycetota</taxon>
        <taxon>Actinomycetes</taxon>
        <taxon>Micrococcales</taxon>
        <taxon>Micrococcaceae</taxon>
        <taxon>Arthrobacter</taxon>
    </lineage>
</organism>
<dbReference type="Proteomes" id="UP000547458">
    <property type="component" value="Unassembled WGS sequence"/>
</dbReference>
<evidence type="ECO:0000256" key="5">
    <source>
        <dbReference type="ARBA" id="ARBA00023136"/>
    </source>
</evidence>
<dbReference type="EMBL" id="JAATJL010000001">
    <property type="protein sequence ID" value="NJC23921.1"/>
    <property type="molecule type" value="Genomic_DNA"/>
</dbReference>